<dbReference type="InterPro" id="IPR008271">
    <property type="entry name" value="Ser/Thr_kinase_AS"/>
</dbReference>
<keyword evidence="2 10" id="KW-0723">Serine/threonine-protein kinase</keyword>
<evidence type="ECO:0000313" key="10">
    <source>
        <dbReference type="EMBL" id="MCS7484810.1"/>
    </source>
</evidence>
<dbReference type="RefSeq" id="WP_259630255.1">
    <property type="nucleotide sequence ID" value="NZ_JANYMP010000055.1"/>
</dbReference>
<name>A0A9X2VXP8_9PSEU</name>
<sequence length="514" mass="56923">MRWILDQELQAERAGMAAREINIGEVVDGRYELELPIGKGGMAEVWRATDRLEHRLVAVKFLRPAEEVLRQVDTRYQEDEITVMHKRFNREARLLSQLNHPGIPALYDEGKHRGTPYLVMRYIDGMSIGDFLALRRPLPLGPAVSITVQIASALDSAHTLPVVHRDLKPQNIMLSTSGVAVLLDFGIAQPLGAGATRYTQYGSSLGSPGYQAPEQIRGDSVVPETDSYALGCVCYEMLTGHTPFAEEHGGLQGQHLDADPLPLRTFAPQVPAELDDLVLRMLAKAPERRPGMAEIEEVFRRYLPLPGSPPPSPRLDPDPTLPFRAPDDYIEESNTDRTASASTEPKSAEWLKVRGVEADCEQGEQELTTGDPGPALARLADLAAAARKQWGPARPLVRQVWRLAAEGLRILGDCGRAATFYQQMLDDLAHSRSPQDQATALIWRLRVAECRLPFGDSDFALETLFEVATAGRALSSQTARGVQDVCRELETELNELGHSVEVQRLLKRLEQELD</sequence>
<dbReference type="InterPro" id="IPR017441">
    <property type="entry name" value="Protein_kinase_ATP_BS"/>
</dbReference>
<proteinExistence type="predicted"/>
<dbReference type="EMBL" id="JANYMP010000055">
    <property type="protein sequence ID" value="MCS7484810.1"/>
    <property type="molecule type" value="Genomic_DNA"/>
</dbReference>
<dbReference type="PROSITE" id="PS00107">
    <property type="entry name" value="PROTEIN_KINASE_ATP"/>
    <property type="match status" value="1"/>
</dbReference>
<evidence type="ECO:0000256" key="5">
    <source>
        <dbReference type="ARBA" id="ARBA00022777"/>
    </source>
</evidence>
<accession>A0A9X2VXP8</accession>
<dbReference type="AlphaFoldDB" id="A0A9X2VXP8"/>
<dbReference type="PROSITE" id="PS00108">
    <property type="entry name" value="PROTEIN_KINASE_ST"/>
    <property type="match status" value="1"/>
</dbReference>
<dbReference type="InterPro" id="IPR011009">
    <property type="entry name" value="Kinase-like_dom_sf"/>
</dbReference>
<keyword evidence="6 7" id="KW-0067">ATP-binding</keyword>
<keyword evidence="3" id="KW-0808">Transferase</keyword>
<dbReference type="GO" id="GO:0004674">
    <property type="term" value="F:protein serine/threonine kinase activity"/>
    <property type="evidence" value="ECO:0007669"/>
    <property type="project" value="UniProtKB-KW"/>
</dbReference>
<protein>
    <recommendedName>
        <fullName evidence="1">non-specific serine/threonine protein kinase</fullName>
        <ecNumber evidence="1">2.7.11.1</ecNumber>
    </recommendedName>
</protein>
<organism evidence="10 11">
    <name type="scientific">Umezawaea endophytica</name>
    <dbReference type="NCBI Taxonomy" id="1654476"/>
    <lineage>
        <taxon>Bacteria</taxon>
        <taxon>Bacillati</taxon>
        <taxon>Actinomycetota</taxon>
        <taxon>Actinomycetes</taxon>
        <taxon>Pseudonocardiales</taxon>
        <taxon>Pseudonocardiaceae</taxon>
        <taxon>Umezawaea</taxon>
    </lineage>
</organism>
<dbReference type="Pfam" id="PF00069">
    <property type="entry name" value="Pkinase"/>
    <property type="match status" value="1"/>
</dbReference>
<keyword evidence="5 10" id="KW-0418">Kinase</keyword>
<feature type="binding site" evidence="7">
    <location>
        <position position="60"/>
    </location>
    <ligand>
        <name>ATP</name>
        <dbReference type="ChEBI" id="CHEBI:30616"/>
    </ligand>
</feature>
<evidence type="ECO:0000259" key="9">
    <source>
        <dbReference type="PROSITE" id="PS50011"/>
    </source>
</evidence>
<gene>
    <name evidence="10" type="ORF">NZH93_48960</name>
</gene>
<reference evidence="10" key="1">
    <citation type="submission" date="2022-08" db="EMBL/GenBank/DDBJ databases">
        <authorList>
            <person name="Tistechok S."/>
            <person name="Samborskyy M."/>
            <person name="Roman I."/>
        </authorList>
    </citation>
    <scope>NUCLEOTIDE SEQUENCE</scope>
    <source>
        <strain evidence="10">DSM 103496</strain>
    </source>
</reference>
<dbReference type="PANTHER" id="PTHR43289:SF6">
    <property type="entry name" value="SERINE_THREONINE-PROTEIN KINASE NEKL-3"/>
    <property type="match status" value="1"/>
</dbReference>
<feature type="region of interest" description="Disordered" evidence="8">
    <location>
        <begin position="305"/>
        <end position="328"/>
    </location>
</feature>
<dbReference type="EC" id="2.7.11.1" evidence="1"/>
<dbReference type="SMART" id="SM00220">
    <property type="entry name" value="S_TKc"/>
    <property type="match status" value="1"/>
</dbReference>
<dbReference type="SUPFAM" id="SSF56112">
    <property type="entry name" value="Protein kinase-like (PK-like)"/>
    <property type="match status" value="1"/>
</dbReference>
<comment type="caution">
    <text evidence="10">The sequence shown here is derived from an EMBL/GenBank/DDBJ whole genome shotgun (WGS) entry which is preliminary data.</text>
</comment>
<keyword evidence="4 7" id="KW-0547">Nucleotide-binding</keyword>
<dbReference type="GO" id="GO:0005524">
    <property type="term" value="F:ATP binding"/>
    <property type="evidence" value="ECO:0007669"/>
    <property type="project" value="UniProtKB-UniRule"/>
</dbReference>
<evidence type="ECO:0000313" key="11">
    <source>
        <dbReference type="Proteomes" id="UP001141259"/>
    </source>
</evidence>
<feature type="domain" description="Protein kinase" evidence="9">
    <location>
        <begin position="31"/>
        <end position="303"/>
    </location>
</feature>
<dbReference type="CDD" id="cd14014">
    <property type="entry name" value="STKc_PknB_like"/>
    <property type="match status" value="1"/>
</dbReference>
<keyword evidence="11" id="KW-1185">Reference proteome</keyword>
<dbReference type="Proteomes" id="UP001141259">
    <property type="component" value="Unassembled WGS sequence"/>
</dbReference>
<dbReference type="Gene3D" id="3.30.200.20">
    <property type="entry name" value="Phosphorylase Kinase, domain 1"/>
    <property type="match status" value="1"/>
</dbReference>
<evidence type="ECO:0000256" key="2">
    <source>
        <dbReference type="ARBA" id="ARBA00022527"/>
    </source>
</evidence>
<evidence type="ECO:0000256" key="8">
    <source>
        <dbReference type="SAM" id="MobiDB-lite"/>
    </source>
</evidence>
<evidence type="ECO:0000256" key="3">
    <source>
        <dbReference type="ARBA" id="ARBA00022679"/>
    </source>
</evidence>
<evidence type="ECO:0000256" key="1">
    <source>
        <dbReference type="ARBA" id="ARBA00012513"/>
    </source>
</evidence>
<dbReference type="PANTHER" id="PTHR43289">
    <property type="entry name" value="MITOGEN-ACTIVATED PROTEIN KINASE KINASE KINASE 20-RELATED"/>
    <property type="match status" value="1"/>
</dbReference>
<evidence type="ECO:0000256" key="7">
    <source>
        <dbReference type="PROSITE-ProRule" id="PRU10141"/>
    </source>
</evidence>
<dbReference type="InterPro" id="IPR000719">
    <property type="entry name" value="Prot_kinase_dom"/>
</dbReference>
<dbReference type="PROSITE" id="PS50011">
    <property type="entry name" value="PROTEIN_KINASE_DOM"/>
    <property type="match status" value="1"/>
</dbReference>
<evidence type="ECO:0000256" key="6">
    <source>
        <dbReference type="ARBA" id="ARBA00022840"/>
    </source>
</evidence>
<evidence type="ECO:0000256" key="4">
    <source>
        <dbReference type="ARBA" id="ARBA00022741"/>
    </source>
</evidence>
<dbReference type="Gene3D" id="1.10.510.10">
    <property type="entry name" value="Transferase(Phosphotransferase) domain 1"/>
    <property type="match status" value="1"/>
</dbReference>